<feature type="transmembrane region" description="Helical" evidence="1">
    <location>
        <begin position="111"/>
        <end position="131"/>
    </location>
</feature>
<proteinExistence type="predicted"/>
<evidence type="ECO:0000256" key="1">
    <source>
        <dbReference type="SAM" id="Phobius"/>
    </source>
</evidence>
<name>A0A974XFV8_9FIRM</name>
<evidence type="ECO:0000313" key="3">
    <source>
        <dbReference type="Proteomes" id="UP000663499"/>
    </source>
</evidence>
<accession>A0A974XFV8</accession>
<keyword evidence="1" id="KW-1133">Transmembrane helix</keyword>
<dbReference type="EMBL" id="CP071444">
    <property type="protein sequence ID" value="QSX07533.1"/>
    <property type="molecule type" value="Genomic_DNA"/>
</dbReference>
<organism evidence="2 3">
    <name type="scientific">Alkalibacter rhizosphaerae</name>
    <dbReference type="NCBI Taxonomy" id="2815577"/>
    <lineage>
        <taxon>Bacteria</taxon>
        <taxon>Bacillati</taxon>
        <taxon>Bacillota</taxon>
        <taxon>Clostridia</taxon>
        <taxon>Eubacteriales</taxon>
        <taxon>Eubacteriaceae</taxon>
        <taxon>Alkalibacter</taxon>
    </lineage>
</organism>
<evidence type="ECO:0008006" key="4">
    <source>
        <dbReference type="Google" id="ProtNLM"/>
    </source>
</evidence>
<gene>
    <name evidence="2" type="ORF">J0B03_06730</name>
</gene>
<dbReference type="AlphaFoldDB" id="A0A974XFV8"/>
<feature type="transmembrane region" description="Helical" evidence="1">
    <location>
        <begin position="57"/>
        <end position="79"/>
    </location>
</feature>
<feature type="transmembrane region" description="Helical" evidence="1">
    <location>
        <begin position="85"/>
        <end position="104"/>
    </location>
</feature>
<protein>
    <recommendedName>
        <fullName evidence="4">Zinc ribbon domain-containing protein</fullName>
    </recommendedName>
</protein>
<reference evidence="2" key="1">
    <citation type="submission" date="2021-03" db="EMBL/GenBank/DDBJ databases">
        <title>Alkalibacter marinus sp. nov., isolated from tidal flat sediment.</title>
        <authorList>
            <person name="Namirimu T."/>
            <person name="Yang J.-A."/>
            <person name="Yang S.-H."/>
            <person name="Kim Y.-J."/>
            <person name="Kwon K.K."/>
        </authorList>
    </citation>
    <scope>NUCLEOTIDE SEQUENCE</scope>
    <source>
        <strain evidence="2">ES005</strain>
    </source>
</reference>
<feature type="transmembrane region" description="Helical" evidence="1">
    <location>
        <begin position="167"/>
        <end position="194"/>
    </location>
</feature>
<dbReference type="Pfam" id="PF19845">
    <property type="entry name" value="DUF6320"/>
    <property type="match status" value="1"/>
</dbReference>
<dbReference type="Proteomes" id="UP000663499">
    <property type="component" value="Chromosome"/>
</dbReference>
<keyword evidence="1" id="KW-0812">Transmembrane</keyword>
<sequence>MAYCPKCGVKVDHGGKDCPLCDFPIPVVEEEVEEQTHPFPTPENVYPKEFKVIKKRIFKNIAVFLLLAVVVMYFQNILLQGTLTWARYSVAATFFLLAYIAVFLNFIPNPYFFVTASALITLGFLFTMDWIGGELNWFWSLGLPLVAGIFLLSLIGVFAYRHLKRKPLILAGVFMMLAGLYFIVVEGAVTGYFFGKIHLFWSYIGGIPLSALGLSMLYFHYYFPQSMKEQIKRRFHT</sequence>
<dbReference type="InterPro" id="IPR046283">
    <property type="entry name" value="DUF6320"/>
</dbReference>
<keyword evidence="3" id="KW-1185">Reference proteome</keyword>
<dbReference type="KEGG" id="alka:J0B03_06730"/>
<feature type="transmembrane region" description="Helical" evidence="1">
    <location>
        <begin position="200"/>
        <end position="223"/>
    </location>
</feature>
<evidence type="ECO:0000313" key="2">
    <source>
        <dbReference type="EMBL" id="QSX07533.1"/>
    </source>
</evidence>
<keyword evidence="1" id="KW-0472">Membrane</keyword>
<feature type="transmembrane region" description="Helical" evidence="1">
    <location>
        <begin position="137"/>
        <end position="160"/>
    </location>
</feature>
<dbReference type="RefSeq" id="WP_207298875.1">
    <property type="nucleotide sequence ID" value="NZ_CP071444.1"/>
</dbReference>